<feature type="modified residue" description="4-aspartylphosphate" evidence="5">
    <location>
        <position position="57"/>
    </location>
</feature>
<evidence type="ECO:0000313" key="9">
    <source>
        <dbReference type="Proteomes" id="UP000053718"/>
    </source>
</evidence>
<dbReference type="SUPFAM" id="SSF46894">
    <property type="entry name" value="C-terminal effector domain of the bipartite response regulators"/>
    <property type="match status" value="1"/>
</dbReference>
<keyword evidence="4" id="KW-0804">Transcription</keyword>
<dbReference type="InterPro" id="IPR001789">
    <property type="entry name" value="Sig_transdc_resp-reg_receiver"/>
</dbReference>
<evidence type="ECO:0000259" key="6">
    <source>
        <dbReference type="PROSITE" id="PS50043"/>
    </source>
</evidence>
<dbReference type="eggNOG" id="COG2197">
    <property type="taxonomic scope" value="Bacteria"/>
</dbReference>
<feature type="domain" description="HTH luxR-type" evidence="6">
    <location>
        <begin position="144"/>
        <end position="209"/>
    </location>
</feature>
<organism evidence="8 9">
    <name type="scientific">Pseudidiomarina atlantica</name>
    <dbReference type="NCBI Taxonomy" id="1517416"/>
    <lineage>
        <taxon>Bacteria</taxon>
        <taxon>Pseudomonadati</taxon>
        <taxon>Pseudomonadota</taxon>
        <taxon>Gammaproteobacteria</taxon>
        <taxon>Alteromonadales</taxon>
        <taxon>Idiomarinaceae</taxon>
        <taxon>Pseudidiomarina</taxon>
    </lineage>
</organism>
<accession>A0A094L2D8</accession>
<dbReference type="Gene3D" id="1.10.10.10">
    <property type="entry name" value="Winged helix-like DNA-binding domain superfamily/Winged helix DNA-binding domain"/>
    <property type="match status" value="1"/>
</dbReference>
<dbReference type="InterPro" id="IPR011006">
    <property type="entry name" value="CheY-like_superfamily"/>
</dbReference>
<proteinExistence type="predicted"/>
<dbReference type="InterPro" id="IPR016032">
    <property type="entry name" value="Sig_transdc_resp-reg_C-effctor"/>
</dbReference>
<dbReference type="GO" id="GO:0003677">
    <property type="term" value="F:DNA binding"/>
    <property type="evidence" value="ECO:0007669"/>
    <property type="project" value="UniProtKB-KW"/>
</dbReference>
<keyword evidence="9" id="KW-1185">Reference proteome</keyword>
<keyword evidence="1 5" id="KW-0597">Phosphoprotein</keyword>
<dbReference type="InterPro" id="IPR036388">
    <property type="entry name" value="WH-like_DNA-bd_sf"/>
</dbReference>
<reference evidence="8 9" key="1">
    <citation type="submission" date="2014-06" db="EMBL/GenBank/DDBJ databases">
        <title>Draft genome sequence of Idiomarina sp. MCCC 1A10513.</title>
        <authorList>
            <person name="Du J."/>
            <person name="Lai Q."/>
            <person name="Shao Z."/>
        </authorList>
    </citation>
    <scope>NUCLEOTIDE SEQUENCE [LARGE SCALE GENOMIC DNA]</scope>
    <source>
        <strain evidence="8 9">MCCC 1A10513</strain>
    </source>
</reference>
<keyword evidence="2" id="KW-0805">Transcription regulation</keyword>
<evidence type="ECO:0000256" key="4">
    <source>
        <dbReference type="ARBA" id="ARBA00023163"/>
    </source>
</evidence>
<dbReference type="PRINTS" id="PR00038">
    <property type="entry name" value="HTHLUXR"/>
</dbReference>
<dbReference type="Pfam" id="PF00072">
    <property type="entry name" value="Response_reg"/>
    <property type="match status" value="1"/>
</dbReference>
<dbReference type="GO" id="GO:0000160">
    <property type="term" value="P:phosphorelay signal transduction system"/>
    <property type="evidence" value="ECO:0007669"/>
    <property type="project" value="InterPro"/>
</dbReference>
<dbReference type="SMART" id="SM00448">
    <property type="entry name" value="REC"/>
    <property type="match status" value="1"/>
</dbReference>
<keyword evidence="3" id="KW-0238">DNA-binding</keyword>
<dbReference type="PANTHER" id="PTHR43214">
    <property type="entry name" value="TWO-COMPONENT RESPONSE REGULATOR"/>
    <property type="match status" value="1"/>
</dbReference>
<dbReference type="CDD" id="cd06170">
    <property type="entry name" value="LuxR_C_like"/>
    <property type="match status" value="1"/>
</dbReference>
<dbReference type="GO" id="GO:0006355">
    <property type="term" value="P:regulation of DNA-templated transcription"/>
    <property type="evidence" value="ECO:0007669"/>
    <property type="project" value="InterPro"/>
</dbReference>
<evidence type="ECO:0000256" key="3">
    <source>
        <dbReference type="ARBA" id="ARBA00023125"/>
    </source>
</evidence>
<dbReference type="PANTHER" id="PTHR43214:SF41">
    <property type="entry name" value="NITRATE_NITRITE RESPONSE REGULATOR PROTEIN NARP"/>
    <property type="match status" value="1"/>
</dbReference>
<dbReference type="InterPro" id="IPR000792">
    <property type="entry name" value="Tscrpt_reg_LuxR_C"/>
</dbReference>
<comment type="caution">
    <text evidence="8">The sequence shown here is derived from an EMBL/GenBank/DDBJ whole genome shotgun (WGS) entry which is preliminary data.</text>
</comment>
<evidence type="ECO:0000256" key="2">
    <source>
        <dbReference type="ARBA" id="ARBA00023015"/>
    </source>
</evidence>
<feature type="domain" description="Response regulatory" evidence="7">
    <location>
        <begin position="6"/>
        <end position="122"/>
    </location>
</feature>
<dbReference type="SMART" id="SM00421">
    <property type="entry name" value="HTH_LUXR"/>
    <property type="match status" value="1"/>
</dbReference>
<dbReference type="InterPro" id="IPR039420">
    <property type="entry name" value="WalR-like"/>
</dbReference>
<dbReference type="RefSeq" id="WP_051986616.1">
    <property type="nucleotide sequence ID" value="NZ_JPIN01000006.1"/>
</dbReference>
<dbReference type="Gene3D" id="3.40.50.2300">
    <property type="match status" value="1"/>
</dbReference>
<evidence type="ECO:0000313" key="8">
    <source>
        <dbReference type="EMBL" id="KFZ28788.1"/>
    </source>
</evidence>
<protein>
    <submittedName>
        <fullName evidence="8">LuxR family transcriptional regulator</fullName>
    </submittedName>
</protein>
<dbReference type="SUPFAM" id="SSF52172">
    <property type="entry name" value="CheY-like"/>
    <property type="match status" value="1"/>
</dbReference>
<gene>
    <name evidence="8" type="ORF">IDAT_06175</name>
</gene>
<dbReference type="AlphaFoldDB" id="A0A094L2D8"/>
<dbReference type="PROSITE" id="PS50110">
    <property type="entry name" value="RESPONSE_REGULATORY"/>
    <property type="match status" value="1"/>
</dbReference>
<dbReference type="CDD" id="cd17535">
    <property type="entry name" value="REC_NarL-like"/>
    <property type="match status" value="1"/>
</dbReference>
<dbReference type="Proteomes" id="UP000053718">
    <property type="component" value="Unassembled WGS sequence"/>
</dbReference>
<evidence type="ECO:0000259" key="7">
    <source>
        <dbReference type="PROSITE" id="PS50110"/>
    </source>
</evidence>
<dbReference type="OrthoDB" id="9796655at2"/>
<dbReference type="InterPro" id="IPR058245">
    <property type="entry name" value="NreC/VraR/RcsB-like_REC"/>
</dbReference>
<name>A0A094L2D8_9GAMM</name>
<dbReference type="EMBL" id="JPIN01000006">
    <property type="protein sequence ID" value="KFZ28788.1"/>
    <property type="molecule type" value="Genomic_DNA"/>
</dbReference>
<evidence type="ECO:0000256" key="5">
    <source>
        <dbReference type="PROSITE-ProRule" id="PRU00169"/>
    </source>
</evidence>
<sequence>MLTIRSVLIIEDIADVAAWLQQQISVLFPQAKITTVASLLSAQRAIATTSVDLALVDLGLPDGDGAQLIPLIKAHQPAAICVVTTIFDDADHMLGAMRAGADGYLLKDEPETEFNAQLAGILAGRPPLSASIARALLQQFHPLGDEPLVTLTARETDILTLTAKGLSVKHAAELLGIRYHTAAGYLKDVYRKLQVNSRAEATIKAIRLGLVNSG</sequence>
<dbReference type="PROSITE" id="PS50043">
    <property type="entry name" value="HTH_LUXR_2"/>
    <property type="match status" value="1"/>
</dbReference>
<dbReference type="Pfam" id="PF00196">
    <property type="entry name" value="GerE"/>
    <property type="match status" value="1"/>
</dbReference>
<evidence type="ECO:0000256" key="1">
    <source>
        <dbReference type="ARBA" id="ARBA00022553"/>
    </source>
</evidence>
<dbReference type="STRING" id="1517416.IDAT_06175"/>